<dbReference type="OrthoDB" id="9787365at2"/>
<dbReference type="RefSeq" id="WP_005997393.1">
    <property type="nucleotide sequence ID" value="NZ_AAEW02000001.1"/>
</dbReference>
<sequence>MPAPDTRRETVLELRVNNHPGVMSHVVGLFARRRYNVEAILCLPVDDGAQSDIWLLVNESDRLSQIISQVEKLADVRTVVRHAEDSCLFADLRQQMYGGGELKESA</sequence>
<dbReference type="PROSITE" id="PS51671">
    <property type="entry name" value="ACT"/>
    <property type="match status" value="1"/>
</dbReference>
<dbReference type="NCBIfam" id="NF006036">
    <property type="entry name" value="PRK08178.1"/>
    <property type="match status" value="1"/>
</dbReference>
<accession>Q1K4B9</accession>
<name>Q1K4B9_DESA6</name>
<reference evidence="5" key="1">
    <citation type="submission" date="2006-05" db="EMBL/GenBank/DDBJ databases">
        <title>Annotation of the draft genome assembly of Desulfuromonas acetoxidans DSM 684.</title>
        <authorList>
            <consortium name="US DOE Joint Genome Institute (JGI-ORNL)"/>
            <person name="Larimer F."/>
            <person name="Land M."/>
            <person name="Hauser L."/>
        </authorList>
    </citation>
    <scope>NUCLEOTIDE SEQUENCE [LARGE SCALE GENOMIC DNA]</scope>
    <source>
        <strain evidence="5">DSM 684</strain>
    </source>
</reference>
<evidence type="ECO:0000256" key="1">
    <source>
        <dbReference type="ARBA" id="ARBA00011744"/>
    </source>
</evidence>
<dbReference type="Gene3D" id="3.30.70.260">
    <property type="match status" value="1"/>
</dbReference>
<evidence type="ECO:0000313" key="6">
    <source>
        <dbReference type="Proteomes" id="UP000005695"/>
    </source>
</evidence>
<dbReference type="InterPro" id="IPR045865">
    <property type="entry name" value="ACT-like_dom_sf"/>
</dbReference>
<dbReference type="Proteomes" id="UP000005695">
    <property type="component" value="Unassembled WGS sequence"/>
</dbReference>
<proteinExistence type="predicted"/>
<keyword evidence="6" id="KW-1185">Reference proteome</keyword>
<dbReference type="GO" id="GO:0003984">
    <property type="term" value="F:acetolactate synthase activity"/>
    <property type="evidence" value="ECO:0007669"/>
    <property type="project" value="UniProtKB-EC"/>
</dbReference>
<organism evidence="5 6">
    <name type="scientific">Desulfuromonas acetoxidans (strain DSM 684 / 11070)</name>
    <dbReference type="NCBI Taxonomy" id="281689"/>
    <lineage>
        <taxon>Bacteria</taxon>
        <taxon>Pseudomonadati</taxon>
        <taxon>Thermodesulfobacteriota</taxon>
        <taxon>Desulfuromonadia</taxon>
        <taxon>Desulfuromonadales</taxon>
        <taxon>Desulfuromonadaceae</taxon>
        <taxon>Desulfuromonas</taxon>
    </lineage>
</organism>
<evidence type="ECO:0000313" key="5">
    <source>
        <dbReference type="EMBL" id="EAT17184.1"/>
    </source>
</evidence>
<dbReference type="PANTHER" id="PTHR30239:SF4">
    <property type="entry name" value="ACETOLACTATE SYNTHASE ISOZYME 1 SMALL SUBUNIT"/>
    <property type="match status" value="1"/>
</dbReference>
<dbReference type="InterPro" id="IPR002912">
    <property type="entry name" value="ACT_dom"/>
</dbReference>
<dbReference type="GO" id="GO:0005829">
    <property type="term" value="C:cytosol"/>
    <property type="evidence" value="ECO:0007669"/>
    <property type="project" value="TreeGrafter"/>
</dbReference>
<feature type="domain" description="ACT" evidence="4">
    <location>
        <begin position="11"/>
        <end position="84"/>
    </location>
</feature>
<evidence type="ECO:0000256" key="3">
    <source>
        <dbReference type="ARBA" id="ARBA00048670"/>
    </source>
</evidence>
<dbReference type="Pfam" id="PF22629">
    <property type="entry name" value="ACT_AHAS_ss"/>
    <property type="match status" value="1"/>
</dbReference>
<dbReference type="GO" id="GO:0009097">
    <property type="term" value="P:isoleucine biosynthetic process"/>
    <property type="evidence" value="ECO:0007669"/>
    <property type="project" value="TreeGrafter"/>
</dbReference>
<dbReference type="InterPro" id="IPR004789">
    <property type="entry name" value="Acetalactate_synth_ssu"/>
</dbReference>
<dbReference type="InterPro" id="IPR054480">
    <property type="entry name" value="AHAS_small-like_ACT"/>
</dbReference>
<dbReference type="AlphaFoldDB" id="Q1K4B9"/>
<evidence type="ECO:0000259" key="4">
    <source>
        <dbReference type="PROSITE" id="PS51671"/>
    </source>
</evidence>
<dbReference type="SUPFAM" id="SSF55021">
    <property type="entry name" value="ACT-like"/>
    <property type="match status" value="1"/>
</dbReference>
<gene>
    <name evidence="5" type="ORF">Dace_3050</name>
</gene>
<dbReference type="EC" id="2.2.1.6" evidence="2"/>
<protein>
    <recommendedName>
        <fullName evidence="2">acetolactate synthase</fullName>
        <ecNumber evidence="2">2.2.1.6</ecNumber>
    </recommendedName>
</protein>
<comment type="catalytic activity">
    <reaction evidence="3">
        <text>2 pyruvate + H(+) = (2S)-2-acetolactate + CO2</text>
        <dbReference type="Rhea" id="RHEA:25249"/>
        <dbReference type="ChEBI" id="CHEBI:15361"/>
        <dbReference type="ChEBI" id="CHEBI:15378"/>
        <dbReference type="ChEBI" id="CHEBI:16526"/>
        <dbReference type="ChEBI" id="CHEBI:58476"/>
        <dbReference type="EC" id="2.2.1.6"/>
    </reaction>
</comment>
<comment type="subunit">
    <text evidence="1">Dimer of large and small chains.</text>
</comment>
<evidence type="ECO:0000256" key="2">
    <source>
        <dbReference type="ARBA" id="ARBA00013145"/>
    </source>
</evidence>
<dbReference type="PANTHER" id="PTHR30239">
    <property type="entry name" value="ACETOLACTATE SYNTHASE SMALL SUBUNIT"/>
    <property type="match status" value="1"/>
</dbReference>
<dbReference type="EMBL" id="AAEW02000001">
    <property type="protein sequence ID" value="EAT17184.1"/>
    <property type="molecule type" value="Genomic_DNA"/>
</dbReference>
<reference evidence="5" key="2">
    <citation type="submission" date="2006-05" db="EMBL/GenBank/DDBJ databases">
        <title>Sequencing of the draft genome and assembly of Desulfuromonas acetoxidans DSM 684.</title>
        <authorList>
            <consortium name="US DOE Joint Genome Institute (JGI-PGF)"/>
            <person name="Copeland A."/>
            <person name="Lucas S."/>
            <person name="Lapidus A."/>
            <person name="Barry K."/>
            <person name="Detter J.C."/>
            <person name="Glavina del Rio T."/>
            <person name="Hammon N."/>
            <person name="Israni S."/>
            <person name="Dalin E."/>
            <person name="Tice H."/>
            <person name="Bruce D."/>
            <person name="Pitluck S."/>
            <person name="Richardson P."/>
        </authorList>
    </citation>
    <scope>NUCLEOTIDE SEQUENCE [LARGE SCALE GENOMIC DNA]</scope>
    <source>
        <strain evidence="5">DSM 684</strain>
    </source>
</reference>
<dbReference type="GO" id="GO:1990610">
    <property type="term" value="F:acetolactate synthase regulator activity"/>
    <property type="evidence" value="ECO:0007669"/>
    <property type="project" value="InterPro"/>
</dbReference>
<dbReference type="GO" id="GO:0009099">
    <property type="term" value="P:L-valine biosynthetic process"/>
    <property type="evidence" value="ECO:0007669"/>
    <property type="project" value="TreeGrafter"/>
</dbReference>
<comment type="caution">
    <text evidence="5">The sequence shown here is derived from an EMBL/GenBank/DDBJ whole genome shotgun (WGS) entry which is preliminary data.</text>
</comment>